<evidence type="ECO:0000256" key="10">
    <source>
        <dbReference type="HAMAP-Rule" id="MF_01820"/>
    </source>
</evidence>
<dbReference type="InterPro" id="IPR012340">
    <property type="entry name" value="NA-bd_OB-fold"/>
</dbReference>
<comment type="function">
    <text evidence="10">One of several proteins that assist in the late maturation steps of the functional core of the 30S ribosomal subunit. Helps release RbfA from mature subunits. May play a role in the assembly of ribosomal proteins into the subunit. Circularly permuted GTPase that catalyzes slow GTP hydrolysis, GTPase activity is stimulated by the 30S ribosomal subunit.</text>
</comment>
<dbReference type="InterPro" id="IPR031944">
    <property type="entry name" value="RsgA_N"/>
</dbReference>
<evidence type="ECO:0000256" key="5">
    <source>
        <dbReference type="ARBA" id="ARBA00022741"/>
    </source>
</evidence>
<keyword evidence="2 10" id="KW-0690">Ribosome biogenesis</keyword>
<proteinExistence type="inferred from homology"/>
<dbReference type="GO" id="GO:0046872">
    <property type="term" value="F:metal ion binding"/>
    <property type="evidence" value="ECO:0007669"/>
    <property type="project" value="UniProtKB-KW"/>
</dbReference>
<dbReference type="CDD" id="cd04466">
    <property type="entry name" value="S1_YloQ_GTPase"/>
    <property type="match status" value="1"/>
</dbReference>
<dbReference type="GO" id="GO:0005737">
    <property type="term" value="C:cytoplasm"/>
    <property type="evidence" value="ECO:0007669"/>
    <property type="project" value="UniProtKB-SubCell"/>
</dbReference>
<evidence type="ECO:0000313" key="13">
    <source>
        <dbReference type="EMBL" id="SJZ35411.1"/>
    </source>
</evidence>
<keyword evidence="8 10" id="KW-0694">RNA-binding</keyword>
<dbReference type="PANTHER" id="PTHR32120:SF11">
    <property type="entry name" value="SMALL RIBOSOMAL SUBUNIT BIOGENESIS GTPASE RSGA 1, MITOCHONDRIAL-RELATED"/>
    <property type="match status" value="1"/>
</dbReference>
<dbReference type="InterPro" id="IPR030378">
    <property type="entry name" value="G_CP_dom"/>
</dbReference>
<dbReference type="SUPFAM" id="SSF52540">
    <property type="entry name" value="P-loop containing nucleoside triphosphate hydrolases"/>
    <property type="match status" value="1"/>
</dbReference>
<evidence type="ECO:0000256" key="3">
    <source>
        <dbReference type="ARBA" id="ARBA00022723"/>
    </source>
</evidence>
<dbReference type="Proteomes" id="UP000196365">
    <property type="component" value="Unassembled WGS sequence"/>
</dbReference>
<feature type="binding site" evidence="10">
    <location>
        <position position="254"/>
    </location>
    <ligand>
        <name>Zn(2+)</name>
        <dbReference type="ChEBI" id="CHEBI:29105"/>
    </ligand>
</feature>
<keyword evidence="6 10" id="KW-0378">Hydrolase</keyword>
<dbReference type="InterPro" id="IPR027417">
    <property type="entry name" value="P-loop_NTPase"/>
</dbReference>
<evidence type="ECO:0000256" key="6">
    <source>
        <dbReference type="ARBA" id="ARBA00022801"/>
    </source>
</evidence>
<dbReference type="Gene3D" id="3.40.50.300">
    <property type="entry name" value="P-loop containing nucleotide triphosphate hydrolases"/>
    <property type="match status" value="1"/>
</dbReference>
<feature type="binding site" evidence="10">
    <location>
        <position position="247"/>
    </location>
    <ligand>
        <name>Zn(2+)</name>
        <dbReference type="ChEBI" id="CHEBI:29105"/>
    </ligand>
</feature>
<comment type="subunit">
    <text evidence="10">Monomer. Associates with 30S ribosomal subunit, binds 16S rRNA.</text>
</comment>
<dbReference type="GO" id="GO:0042274">
    <property type="term" value="P:ribosomal small subunit biogenesis"/>
    <property type="evidence" value="ECO:0007669"/>
    <property type="project" value="UniProtKB-UniRule"/>
</dbReference>
<reference evidence="13 14" key="1">
    <citation type="submission" date="2017-02" db="EMBL/GenBank/DDBJ databases">
        <authorList>
            <person name="Peterson S.W."/>
        </authorList>
    </citation>
    <scope>NUCLEOTIDE SEQUENCE [LARGE SCALE GENOMIC DNA]</scope>
    <source>
        <strain evidence="13 14">DSM 15102</strain>
    </source>
</reference>
<evidence type="ECO:0000256" key="4">
    <source>
        <dbReference type="ARBA" id="ARBA00022730"/>
    </source>
</evidence>
<comment type="subcellular location">
    <subcellularLocation>
        <location evidence="10">Cytoplasm</location>
    </subcellularLocation>
</comment>
<keyword evidence="1 10" id="KW-0963">Cytoplasm</keyword>
<gene>
    <name evidence="10" type="primary">rsgA</name>
    <name evidence="13" type="ORF">SAMN02745973_00223</name>
</gene>
<dbReference type="OrthoDB" id="9809485at2"/>
<accession>A0A1T4JZ16</accession>
<evidence type="ECO:0000256" key="7">
    <source>
        <dbReference type="ARBA" id="ARBA00022833"/>
    </source>
</evidence>
<dbReference type="PROSITE" id="PS50936">
    <property type="entry name" value="ENGC_GTPASE"/>
    <property type="match status" value="1"/>
</dbReference>
<dbReference type="InterPro" id="IPR004881">
    <property type="entry name" value="Ribosome_biogen_GTPase_RsgA"/>
</dbReference>
<evidence type="ECO:0000259" key="12">
    <source>
        <dbReference type="PROSITE" id="PS51721"/>
    </source>
</evidence>
<evidence type="ECO:0000256" key="8">
    <source>
        <dbReference type="ARBA" id="ARBA00022884"/>
    </source>
</evidence>
<keyword evidence="9 10" id="KW-0342">GTP-binding</keyword>
<dbReference type="SUPFAM" id="SSF50249">
    <property type="entry name" value="Nucleic acid-binding proteins"/>
    <property type="match status" value="1"/>
</dbReference>
<comment type="similarity">
    <text evidence="10">Belongs to the TRAFAC class YlqF/YawG GTPase family. RsgA subfamily.</text>
</comment>
<feature type="binding site" evidence="10">
    <location>
        <position position="260"/>
    </location>
    <ligand>
        <name>Zn(2+)</name>
        <dbReference type="ChEBI" id="CHEBI:29105"/>
    </ligand>
</feature>
<keyword evidence="7 10" id="KW-0862">Zinc</keyword>
<feature type="domain" description="EngC GTPase" evidence="11">
    <location>
        <begin position="73"/>
        <end position="221"/>
    </location>
</feature>
<dbReference type="InterPro" id="IPR010914">
    <property type="entry name" value="RsgA_GTPase_dom"/>
</dbReference>
<evidence type="ECO:0000313" key="14">
    <source>
        <dbReference type="Proteomes" id="UP000196365"/>
    </source>
</evidence>
<protein>
    <recommendedName>
        <fullName evidence="10">Small ribosomal subunit biogenesis GTPase RsgA</fullName>
        <ecNumber evidence="10">3.6.1.-</ecNumber>
    </recommendedName>
</protein>
<keyword evidence="4 10" id="KW-0699">rRNA-binding</keyword>
<dbReference type="CDD" id="cd01854">
    <property type="entry name" value="YjeQ_EngC"/>
    <property type="match status" value="1"/>
</dbReference>
<organism evidence="13 14">
    <name type="scientific">Garciella nitratireducens DSM 15102</name>
    <dbReference type="NCBI Taxonomy" id="1121911"/>
    <lineage>
        <taxon>Bacteria</taxon>
        <taxon>Bacillati</taxon>
        <taxon>Bacillota</taxon>
        <taxon>Clostridia</taxon>
        <taxon>Eubacteriales</taxon>
        <taxon>Eubacteriaceae</taxon>
        <taxon>Garciella</taxon>
    </lineage>
</organism>
<feature type="binding site" evidence="10">
    <location>
        <position position="252"/>
    </location>
    <ligand>
        <name>Zn(2+)</name>
        <dbReference type="ChEBI" id="CHEBI:29105"/>
    </ligand>
</feature>
<dbReference type="EC" id="3.6.1.-" evidence="10"/>
<dbReference type="PANTHER" id="PTHR32120">
    <property type="entry name" value="SMALL RIBOSOMAL SUBUNIT BIOGENESIS GTPASE RSGA"/>
    <property type="match status" value="1"/>
</dbReference>
<dbReference type="RefSeq" id="WP_087677668.1">
    <property type="nucleotide sequence ID" value="NZ_FUWV01000001.1"/>
</dbReference>
<evidence type="ECO:0000256" key="2">
    <source>
        <dbReference type="ARBA" id="ARBA00022517"/>
    </source>
</evidence>
<keyword evidence="14" id="KW-1185">Reference proteome</keyword>
<dbReference type="HAMAP" id="MF_01820">
    <property type="entry name" value="GTPase_RsgA"/>
    <property type="match status" value="1"/>
</dbReference>
<dbReference type="GO" id="GO:0003924">
    <property type="term" value="F:GTPase activity"/>
    <property type="evidence" value="ECO:0007669"/>
    <property type="project" value="UniProtKB-UniRule"/>
</dbReference>
<keyword evidence="5 10" id="KW-0547">Nucleotide-binding</keyword>
<dbReference type="Pfam" id="PF16745">
    <property type="entry name" value="RsgA_N"/>
    <property type="match status" value="1"/>
</dbReference>
<dbReference type="AlphaFoldDB" id="A0A1T4JZ16"/>
<dbReference type="Gene3D" id="2.40.50.140">
    <property type="entry name" value="Nucleic acid-binding proteins"/>
    <property type="match status" value="1"/>
</dbReference>
<dbReference type="Pfam" id="PF03193">
    <property type="entry name" value="RsgA_GTPase"/>
    <property type="match status" value="1"/>
</dbReference>
<dbReference type="Gene3D" id="1.10.40.50">
    <property type="entry name" value="Probable gtpase engc, domain 3"/>
    <property type="match status" value="1"/>
</dbReference>
<dbReference type="PROSITE" id="PS51721">
    <property type="entry name" value="G_CP"/>
    <property type="match status" value="1"/>
</dbReference>
<evidence type="ECO:0000256" key="1">
    <source>
        <dbReference type="ARBA" id="ARBA00022490"/>
    </source>
</evidence>
<sequence>MKKGIIVKGIGGFYYVSTFDSKIIECKLRGKFRKNNIIPMVGDHVIININDLGQGIIEDILPRKNCLIRPPVSNLDQVVIVFAIRDPNPNFQLLDRFLIQGERQKLSIVICFNKIELENNSEKKEEIKKIYTKAGYPVVFTSVKENIGIKNLRKYLEGKVTVFAGSSGVGKSSLLNMLNYQYYLKTGSISKKIGRGKHTTRHVELLPYKNHGFVVDTPGFSTLSMQNIKKEELMNYFPEFHPYIGQCKFNSCLHLKEPKCALRNALFRGEIPPSRYDNYVYFLEEIEKQNYIK</sequence>
<dbReference type="GO" id="GO:0005525">
    <property type="term" value="F:GTP binding"/>
    <property type="evidence" value="ECO:0007669"/>
    <property type="project" value="UniProtKB-UniRule"/>
</dbReference>
<feature type="binding site" evidence="10">
    <location>
        <begin position="165"/>
        <end position="173"/>
    </location>
    <ligand>
        <name>GTP</name>
        <dbReference type="ChEBI" id="CHEBI:37565"/>
    </ligand>
</feature>
<comment type="cofactor">
    <cofactor evidence="10">
        <name>Zn(2+)</name>
        <dbReference type="ChEBI" id="CHEBI:29105"/>
    </cofactor>
    <text evidence="10">Binds 1 zinc ion per subunit.</text>
</comment>
<evidence type="ECO:0000259" key="11">
    <source>
        <dbReference type="PROSITE" id="PS50936"/>
    </source>
</evidence>
<dbReference type="GO" id="GO:0019843">
    <property type="term" value="F:rRNA binding"/>
    <property type="evidence" value="ECO:0007669"/>
    <property type="project" value="UniProtKB-KW"/>
</dbReference>
<dbReference type="NCBIfam" id="TIGR00157">
    <property type="entry name" value="ribosome small subunit-dependent GTPase A"/>
    <property type="match status" value="1"/>
</dbReference>
<feature type="domain" description="CP-type G" evidence="12">
    <location>
        <begin position="64"/>
        <end position="223"/>
    </location>
</feature>
<evidence type="ECO:0000256" key="9">
    <source>
        <dbReference type="ARBA" id="ARBA00023134"/>
    </source>
</evidence>
<name>A0A1T4JZ16_9FIRM</name>
<keyword evidence="3 10" id="KW-0479">Metal-binding</keyword>
<dbReference type="EMBL" id="FUWV01000001">
    <property type="protein sequence ID" value="SJZ35411.1"/>
    <property type="molecule type" value="Genomic_DNA"/>
</dbReference>
<comment type="caution">
    <text evidence="10">Lacks conserved residue(s) required for the propagation of feature annotation.</text>
</comment>